<reference evidence="3" key="2">
    <citation type="journal article" date="2021" name="PeerJ">
        <title>Extensive microbial diversity within the chicken gut microbiome revealed by metagenomics and culture.</title>
        <authorList>
            <person name="Gilroy R."/>
            <person name="Ravi A."/>
            <person name="Getino M."/>
            <person name="Pursley I."/>
            <person name="Horton D.L."/>
            <person name="Alikhan N.F."/>
            <person name="Baker D."/>
            <person name="Gharbi K."/>
            <person name="Hall N."/>
            <person name="Watson M."/>
            <person name="Adriaenssens E.M."/>
            <person name="Foster-Nyarko E."/>
            <person name="Jarju S."/>
            <person name="Secka A."/>
            <person name="Antonio M."/>
            <person name="Oren A."/>
            <person name="Chaudhuri R.R."/>
            <person name="La Ragione R."/>
            <person name="Hildebrand F."/>
            <person name="Pallen M.J."/>
        </authorList>
    </citation>
    <scope>NUCLEOTIDE SEQUENCE</scope>
    <source>
        <strain evidence="3">CHK187-14744</strain>
    </source>
</reference>
<feature type="active site" description="Tele-phosphohistidine intermediate" evidence="1">
    <location>
        <position position="8"/>
    </location>
</feature>
<evidence type="ECO:0000256" key="1">
    <source>
        <dbReference type="PIRSR" id="PIRSR613078-1"/>
    </source>
</evidence>
<evidence type="ECO:0000313" key="3">
    <source>
        <dbReference type="EMBL" id="HIU02765.1"/>
    </source>
</evidence>
<organism evidence="3 4">
    <name type="scientific">Candidatus Onthocola gallistercoris</name>
    <dbReference type="NCBI Taxonomy" id="2840876"/>
    <lineage>
        <taxon>Bacteria</taxon>
        <taxon>Bacillati</taxon>
        <taxon>Bacillota</taxon>
        <taxon>Bacilli</taxon>
        <taxon>Candidatus Onthocola</taxon>
    </lineage>
</organism>
<dbReference type="PANTHER" id="PTHR48100">
    <property type="entry name" value="BROAD-SPECIFICITY PHOSPHATASE YOR283W-RELATED"/>
    <property type="match status" value="1"/>
</dbReference>
<dbReference type="Pfam" id="PF00300">
    <property type="entry name" value="His_Phos_1"/>
    <property type="match status" value="1"/>
</dbReference>
<dbReference type="SMART" id="SM00855">
    <property type="entry name" value="PGAM"/>
    <property type="match status" value="1"/>
</dbReference>
<dbReference type="PIRSF" id="PIRSF000709">
    <property type="entry name" value="6PFK_2-Ptase"/>
    <property type="match status" value="1"/>
</dbReference>
<reference evidence="3" key="1">
    <citation type="submission" date="2020-10" db="EMBL/GenBank/DDBJ databases">
        <authorList>
            <person name="Gilroy R."/>
        </authorList>
    </citation>
    <scope>NUCLEOTIDE SEQUENCE</scope>
    <source>
        <strain evidence="3">CHK187-14744</strain>
    </source>
</reference>
<name>A0A9D1KXR0_9FIRM</name>
<dbReference type="InterPro" id="IPR013078">
    <property type="entry name" value="His_Pase_superF_clade-1"/>
</dbReference>
<evidence type="ECO:0000256" key="2">
    <source>
        <dbReference type="PIRSR" id="PIRSR613078-2"/>
    </source>
</evidence>
<proteinExistence type="predicted"/>
<dbReference type="Gene3D" id="3.40.50.1240">
    <property type="entry name" value="Phosphoglycerate mutase-like"/>
    <property type="match status" value="1"/>
</dbReference>
<dbReference type="GO" id="GO:0016791">
    <property type="term" value="F:phosphatase activity"/>
    <property type="evidence" value="ECO:0007669"/>
    <property type="project" value="TreeGrafter"/>
</dbReference>
<comment type="caution">
    <text evidence="3">The sequence shown here is derived from an EMBL/GenBank/DDBJ whole genome shotgun (WGS) entry which is preliminary data.</text>
</comment>
<dbReference type="Proteomes" id="UP000824164">
    <property type="component" value="Unassembled WGS sequence"/>
</dbReference>
<dbReference type="CDD" id="cd07067">
    <property type="entry name" value="HP_PGM_like"/>
    <property type="match status" value="1"/>
</dbReference>
<dbReference type="InterPro" id="IPR050275">
    <property type="entry name" value="PGM_Phosphatase"/>
</dbReference>
<dbReference type="SUPFAM" id="SSF53254">
    <property type="entry name" value="Phosphoglycerate mutase-like"/>
    <property type="match status" value="1"/>
</dbReference>
<sequence length="201" mass="22786">MELYIVRHGKTEWNGNGRIQGWSDIELTDEGRAAARKTAEALKDLHIDAIYASPLKRAYETACILRGKREMPVIKDERIKEVGFGVLEGADVSKIRSGQHGQFTDFFDAPEKYQAPEGGESLEAVSERAGDFIREISEKHKNDTRIMIVAHGAVNKAMMRYIRRSELKDYWKGGLQNNCGVTVVDYSDGAYHIVEENRVFY</sequence>
<dbReference type="AlphaFoldDB" id="A0A9D1KXR0"/>
<accession>A0A9D1KXR0</accession>
<evidence type="ECO:0000313" key="4">
    <source>
        <dbReference type="Proteomes" id="UP000824164"/>
    </source>
</evidence>
<feature type="binding site" evidence="2">
    <location>
        <begin position="7"/>
        <end position="14"/>
    </location>
    <ligand>
        <name>substrate</name>
    </ligand>
</feature>
<feature type="active site" description="Proton donor/acceptor" evidence="1">
    <location>
        <position position="81"/>
    </location>
</feature>
<feature type="binding site" evidence="2">
    <location>
        <position position="57"/>
    </location>
    <ligand>
        <name>substrate</name>
    </ligand>
</feature>
<dbReference type="EMBL" id="DVLT01000038">
    <property type="protein sequence ID" value="HIU02765.1"/>
    <property type="molecule type" value="Genomic_DNA"/>
</dbReference>
<gene>
    <name evidence="3" type="ORF">IAB63_05880</name>
</gene>
<dbReference type="InterPro" id="IPR029033">
    <property type="entry name" value="His_PPase_superfam"/>
</dbReference>
<protein>
    <submittedName>
        <fullName evidence="3">Histidine phosphatase family protein</fullName>
    </submittedName>
</protein>